<sequence>MVRSKLPSSKKQQKRGVDFKKIKRKIGRKLPPPKNATNTEIKSKAIILPEQSIASERVGLAVSKKGLTLKELLQQTSHHNAKVRKDALYGIGDLTLKYPDELRVHRLAIIEKLRERISDDDKVVRETLYELLKSVIFRGSKEDMSGPFISLIMAYIFNAMTHLAIDIRLMSFKFFDLVVQHYPSSFLSSAEKVLQNYGDILRKNHIFLDDRSKLKNALVGLVRCLSLLPFVNKEVDSPSDNSNNARGTLHAFEPETPKEHTGVSSIIKALEGLLPILLNCFQELTPSVRVMPQVDAQSFDCMSYVLQSIDLAVRFFVYGNNSCQTSFEVFVPSMSKGADVIVWGKNTMLMLLKKLLEVFPLSPIHHPTEKDDDRYYVLNIGIAEILMHISESIDPLAILEEKFLEFIENALSGQILCNTRSSRSVREKHLVSLLPFIPQLVSLVESNWKFRLLQAFTKAFKGCKPDSSLNLACLSAIEEMLLPLNRKVTVFLDTSEPEILDHQISWIRELPQLLVHLGDRHPSSSKVILHLQLRLGQCAPMNPSLAWEYDNMQNSLIEFYSMLLDEAEDEGGIHYGPFLKLPRDCQELSISSLYYFSSLDPLLLQSVASCCLCNNLEPYVLFRIIEVLHSSYKAGHIHIADYISFFVTLLARFKVIPEKFYCAMEDNEKISNRGTFKALTDAVCSCLSRIGDDTLVLQILQKTMVSELSLNPPLDNKRAMLRLLLLLDSRPTILPEESISNLANSVLQYLIDAASYIPENSADESNDSNQIWICKYYLAPCFFLFDRSDKLLTLVLNLMGSSMAENNSSFPSHHGTICAFDQSSRISAIASILLFMHNDVKLQRALSSCKAEIRLILRNLLSAQCPHGDDSVADFG</sequence>
<evidence type="ECO:0000313" key="10">
    <source>
        <dbReference type="Proteomes" id="UP000195402"/>
    </source>
</evidence>
<dbReference type="SUPFAM" id="SSF48371">
    <property type="entry name" value="ARM repeat"/>
    <property type="match status" value="1"/>
</dbReference>
<evidence type="ECO:0000256" key="2">
    <source>
        <dbReference type="ARBA" id="ARBA00004642"/>
    </source>
</evidence>
<comment type="subcellular location">
    <subcellularLocation>
        <location evidence="1">Nucleus</location>
        <location evidence="1">Nucleolus</location>
    </subcellularLocation>
    <subcellularLocation>
        <location evidence="2">Nucleus</location>
        <location evidence="2">Nucleoplasm</location>
    </subcellularLocation>
</comment>
<dbReference type="InterPro" id="IPR011989">
    <property type="entry name" value="ARM-like"/>
</dbReference>
<dbReference type="FunCoup" id="A0A200QFC1">
    <property type="interactions" value="2324"/>
</dbReference>
<evidence type="ECO:0000256" key="3">
    <source>
        <dbReference type="ARBA" id="ARBA00006427"/>
    </source>
</evidence>
<evidence type="ECO:0000256" key="5">
    <source>
        <dbReference type="SAM" id="MobiDB-lite"/>
    </source>
</evidence>
<gene>
    <name evidence="9" type="ORF">BVC80_9097g212</name>
</gene>
<feature type="domain" description="Pre-rRNA-processing protein Ipi1 N-terminal" evidence="7">
    <location>
        <begin position="147"/>
        <end position="209"/>
    </location>
</feature>
<protein>
    <submittedName>
        <fullName evidence="9">Pre-rRNA-processing protein IPI1/Testis-expressed sequence 10 protein</fullName>
    </submittedName>
</protein>
<keyword evidence="10" id="KW-1185">Reference proteome</keyword>
<comment type="similarity">
    <text evidence="3">Belongs to the IPI1/TEX10 family.</text>
</comment>
<dbReference type="STRING" id="56857.A0A200QFC1"/>
<dbReference type="GO" id="GO:0005634">
    <property type="term" value="C:nucleus"/>
    <property type="evidence" value="ECO:0007669"/>
    <property type="project" value="UniProtKB-SubCell"/>
</dbReference>
<dbReference type="Pfam" id="PF12333">
    <property type="entry name" value="Ipi1_N"/>
    <property type="match status" value="1"/>
</dbReference>
<feature type="domain" description="TEX10-like TPR repeats" evidence="8">
    <location>
        <begin position="505"/>
        <end position="862"/>
    </location>
</feature>
<dbReference type="OMA" id="MILDQDI"/>
<dbReference type="FunFam" id="1.25.10.10:FF:000348">
    <property type="entry name" value="uncharacterized protein LOC106763108 isoform X2"/>
    <property type="match status" value="1"/>
</dbReference>
<dbReference type="PANTHER" id="PTHR16056">
    <property type="entry name" value="REGULATOR OF MICROTUBULE DYNAMICS PROTEIN"/>
    <property type="match status" value="1"/>
</dbReference>
<proteinExistence type="inferred from homology"/>
<dbReference type="Proteomes" id="UP000195402">
    <property type="component" value="Unassembled WGS sequence"/>
</dbReference>
<dbReference type="InterPro" id="IPR024679">
    <property type="entry name" value="Ipi1_N"/>
</dbReference>
<keyword evidence="6" id="KW-0472">Membrane</keyword>
<evidence type="ECO:0000259" key="8">
    <source>
        <dbReference type="Pfam" id="PF25781"/>
    </source>
</evidence>
<keyword evidence="6" id="KW-1133">Transmembrane helix</keyword>
<dbReference type="PANTHER" id="PTHR16056:SF2">
    <property type="entry name" value="TESTIS-EXPRESSED PROTEIN 10"/>
    <property type="match status" value="1"/>
</dbReference>
<dbReference type="Gene3D" id="1.25.10.10">
    <property type="entry name" value="Leucine-rich Repeat Variant"/>
    <property type="match status" value="1"/>
</dbReference>
<evidence type="ECO:0000259" key="7">
    <source>
        <dbReference type="Pfam" id="PF12333"/>
    </source>
</evidence>
<dbReference type="Pfam" id="PF25781">
    <property type="entry name" value="TPR_TEX10"/>
    <property type="match status" value="1"/>
</dbReference>
<dbReference type="InterPro" id="IPR057949">
    <property type="entry name" value="TPR_TEX10"/>
</dbReference>
<keyword evidence="4" id="KW-0539">Nucleus</keyword>
<evidence type="ECO:0000256" key="1">
    <source>
        <dbReference type="ARBA" id="ARBA00004604"/>
    </source>
</evidence>
<dbReference type="OrthoDB" id="361362at2759"/>
<keyword evidence="6" id="KW-0812">Transmembrane</keyword>
<evidence type="ECO:0000313" key="9">
    <source>
        <dbReference type="EMBL" id="OVA09115.1"/>
    </source>
</evidence>
<dbReference type="InterPro" id="IPR016024">
    <property type="entry name" value="ARM-type_fold"/>
</dbReference>
<feature type="transmembrane region" description="Helical" evidence="6">
    <location>
        <begin position="148"/>
        <end position="165"/>
    </location>
</feature>
<dbReference type="InParanoid" id="A0A200QFC1"/>
<feature type="region of interest" description="Disordered" evidence="5">
    <location>
        <begin position="1"/>
        <end position="37"/>
    </location>
</feature>
<reference evidence="9 10" key="1">
    <citation type="journal article" date="2017" name="Mol. Plant">
        <title>The Genome of Medicinal Plant Macleaya cordata Provides New Insights into Benzylisoquinoline Alkaloids Metabolism.</title>
        <authorList>
            <person name="Liu X."/>
            <person name="Liu Y."/>
            <person name="Huang P."/>
            <person name="Ma Y."/>
            <person name="Qing Z."/>
            <person name="Tang Q."/>
            <person name="Cao H."/>
            <person name="Cheng P."/>
            <person name="Zheng Y."/>
            <person name="Yuan Z."/>
            <person name="Zhou Y."/>
            <person name="Liu J."/>
            <person name="Tang Z."/>
            <person name="Zhuo Y."/>
            <person name="Zhang Y."/>
            <person name="Yu L."/>
            <person name="Huang J."/>
            <person name="Yang P."/>
            <person name="Peng Q."/>
            <person name="Zhang J."/>
            <person name="Jiang W."/>
            <person name="Zhang Z."/>
            <person name="Lin K."/>
            <person name="Ro D.K."/>
            <person name="Chen X."/>
            <person name="Xiong X."/>
            <person name="Shang Y."/>
            <person name="Huang S."/>
            <person name="Zeng J."/>
        </authorList>
    </citation>
    <scope>NUCLEOTIDE SEQUENCE [LARGE SCALE GENOMIC DNA]</scope>
    <source>
        <strain evidence="10">cv. BLH2017</strain>
        <tissue evidence="9">Root</tissue>
    </source>
</reference>
<dbReference type="AlphaFoldDB" id="A0A200QFC1"/>
<comment type="caution">
    <text evidence="9">The sequence shown here is derived from an EMBL/GenBank/DDBJ whole genome shotgun (WGS) entry which is preliminary data.</text>
</comment>
<feature type="compositionally biased region" description="Polar residues" evidence="5">
    <location>
        <begin position="1"/>
        <end position="10"/>
    </location>
</feature>
<evidence type="ECO:0000256" key="4">
    <source>
        <dbReference type="ARBA" id="ARBA00023242"/>
    </source>
</evidence>
<accession>A0A200QFC1</accession>
<organism evidence="9 10">
    <name type="scientific">Macleaya cordata</name>
    <name type="common">Five-seeded plume-poppy</name>
    <name type="synonym">Bocconia cordata</name>
    <dbReference type="NCBI Taxonomy" id="56857"/>
    <lineage>
        <taxon>Eukaryota</taxon>
        <taxon>Viridiplantae</taxon>
        <taxon>Streptophyta</taxon>
        <taxon>Embryophyta</taxon>
        <taxon>Tracheophyta</taxon>
        <taxon>Spermatophyta</taxon>
        <taxon>Magnoliopsida</taxon>
        <taxon>Ranunculales</taxon>
        <taxon>Papaveraceae</taxon>
        <taxon>Papaveroideae</taxon>
        <taxon>Macleaya</taxon>
    </lineage>
</organism>
<name>A0A200QFC1_MACCD</name>
<dbReference type="EMBL" id="MVGT01002224">
    <property type="protein sequence ID" value="OVA09115.1"/>
    <property type="molecule type" value="Genomic_DNA"/>
</dbReference>
<evidence type="ECO:0000256" key="6">
    <source>
        <dbReference type="SAM" id="Phobius"/>
    </source>
</evidence>